<organism evidence="1 2">
    <name type="scientific">Burkholderia paludis</name>
    <dbReference type="NCBI Taxonomy" id="1506587"/>
    <lineage>
        <taxon>Bacteria</taxon>
        <taxon>Pseudomonadati</taxon>
        <taxon>Pseudomonadota</taxon>
        <taxon>Betaproteobacteria</taxon>
        <taxon>Burkholderiales</taxon>
        <taxon>Burkholderiaceae</taxon>
        <taxon>Burkholderia</taxon>
        <taxon>Burkholderia cepacia complex</taxon>
    </lineage>
</organism>
<name>A0A6P2NG32_9BURK</name>
<gene>
    <name evidence="1" type="ORF">BPA30113_04390</name>
</gene>
<evidence type="ECO:0008006" key="3">
    <source>
        <dbReference type="Google" id="ProtNLM"/>
    </source>
</evidence>
<dbReference type="Proteomes" id="UP000494330">
    <property type="component" value="Unassembled WGS sequence"/>
</dbReference>
<proteinExistence type="predicted"/>
<sequence>MAWQLVSSEDTYMPKTGVVSHEAVIGHLRQVSDAFAAKPAYRKFHIGVTRDLTARLAAHRAGKPDCKWMCPIYPEAHNLVGNAVDRLERKAIEIFRGGIAHPRTHETLLACSNGPGGALPKNRLCILVG</sequence>
<reference evidence="1 2" key="1">
    <citation type="submission" date="2019-09" db="EMBL/GenBank/DDBJ databases">
        <authorList>
            <person name="Depoorter E."/>
        </authorList>
    </citation>
    <scope>NUCLEOTIDE SEQUENCE [LARGE SCALE GENOMIC DNA]</scope>
    <source>
        <strain evidence="1">LMG 30113</strain>
    </source>
</reference>
<dbReference type="EMBL" id="CABVQD010000016">
    <property type="protein sequence ID" value="VWB94144.1"/>
    <property type="molecule type" value="Genomic_DNA"/>
</dbReference>
<protein>
    <recommendedName>
        <fullName evidence="3">GIY-YIG nuclease family protein</fullName>
    </recommendedName>
</protein>
<accession>A0A6P2NG32</accession>
<keyword evidence="2" id="KW-1185">Reference proteome</keyword>
<dbReference type="AlphaFoldDB" id="A0A6P2NG32"/>
<evidence type="ECO:0000313" key="2">
    <source>
        <dbReference type="Proteomes" id="UP000494330"/>
    </source>
</evidence>
<dbReference type="RefSeq" id="WP_034200343.1">
    <property type="nucleotide sequence ID" value="NZ_CABVQD010000016.1"/>
</dbReference>
<evidence type="ECO:0000313" key="1">
    <source>
        <dbReference type="EMBL" id="VWB94144.1"/>
    </source>
</evidence>